<dbReference type="PANTHER" id="PTHR43051">
    <property type="entry name" value="POLYNUCLEOTIDE ADENYLYLTRANSFERASE FAMILY PROTEIN"/>
    <property type="match status" value="1"/>
</dbReference>
<keyword evidence="6 7" id="KW-0804">Transcription</keyword>
<evidence type="ECO:0000256" key="3">
    <source>
        <dbReference type="ARBA" id="ARBA00022741"/>
    </source>
</evidence>
<dbReference type="CDD" id="cd05398">
    <property type="entry name" value="NT_ClassII-CCAase"/>
    <property type="match status" value="1"/>
</dbReference>
<keyword evidence="5 7" id="KW-0694">RNA-binding</keyword>
<feature type="domain" description="Polymerase A arginine-rich C-terminal" evidence="11">
    <location>
        <begin position="324"/>
        <end position="445"/>
    </location>
</feature>
<dbReference type="PANTHER" id="PTHR43051:SF1">
    <property type="entry name" value="POLYNUCLEOTIDE ADENYLYLTRANSFERASE FAMILY PROTEIN"/>
    <property type="match status" value="1"/>
</dbReference>
<dbReference type="EMBL" id="JACBYR010000001">
    <property type="protein sequence ID" value="NYE82774.1"/>
    <property type="molecule type" value="Genomic_DNA"/>
</dbReference>
<dbReference type="NCBIfam" id="TIGR01942">
    <property type="entry name" value="pcnB"/>
    <property type="match status" value="1"/>
</dbReference>
<comment type="similarity">
    <text evidence="7 8">Belongs to the tRNA nucleotidyltransferase/poly(A) polymerase family.</text>
</comment>
<accession>A0A7Y9IV35</accession>
<feature type="domain" description="tRNA nucleotidyltransferase/poly(A) polymerase RNA and SrmB- binding" evidence="12">
    <location>
        <begin position="213"/>
        <end position="271"/>
    </location>
</feature>
<feature type="domain" description="Poly A polymerase head" evidence="10">
    <location>
        <begin position="59"/>
        <end position="183"/>
    </location>
</feature>
<dbReference type="Pfam" id="PF12626">
    <property type="entry name" value="PolyA_pol_arg_C"/>
    <property type="match status" value="1"/>
</dbReference>
<dbReference type="InterPro" id="IPR043519">
    <property type="entry name" value="NT_sf"/>
</dbReference>
<dbReference type="InterPro" id="IPR002646">
    <property type="entry name" value="PolA_pol_head_dom"/>
</dbReference>
<evidence type="ECO:0000256" key="6">
    <source>
        <dbReference type="ARBA" id="ARBA00023163"/>
    </source>
</evidence>
<protein>
    <recommendedName>
        <fullName evidence="7">Poly(A) polymerase I</fullName>
        <shortName evidence="7">PAP I</shortName>
        <ecNumber evidence="7">2.7.7.19</ecNumber>
    </recommendedName>
</protein>
<reference evidence="13 14" key="1">
    <citation type="submission" date="2020-07" db="EMBL/GenBank/DDBJ databases">
        <title>Genomic Encyclopedia of Type Strains, Phase IV (KMG-V): Genome sequencing to study the core and pangenomes of soil and plant-associated prokaryotes.</title>
        <authorList>
            <person name="Whitman W."/>
        </authorList>
    </citation>
    <scope>NUCLEOTIDE SEQUENCE [LARGE SCALE GENOMIC DNA]</scope>
    <source>
        <strain evidence="13 14">SAS40</strain>
    </source>
</reference>
<evidence type="ECO:0000259" key="12">
    <source>
        <dbReference type="Pfam" id="PF12627"/>
    </source>
</evidence>
<dbReference type="RefSeq" id="WP_179585915.1">
    <property type="nucleotide sequence ID" value="NZ_JACBYR010000001.1"/>
</dbReference>
<dbReference type="InterPro" id="IPR032828">
    <property type="entry name" value="PolyA_RNA-bd"/>
</dbReference>
<dbReference type="GO" id="GO:1990817">
    <property type="term" value="F:poly(A) RNA polymerase activity"/>
    <property type="evidence" value="ECO:0007669"/>
    <property type="project" value="UniProtKB-UniRule"/>
</dbReference>
<gene>
    <name evidence="7" type="primary">pcnB</name>
    <name evidence="13" type="ORF">FHW18_002045</name>
</gene>
<dbReference type="HAMAP" id="MF_00957">
    <property type="entry name" value="PolyA_pol"/>
    <property type="match status" value="1"/>
</dbReference>
<evidence type="ECO:0000256" key="4">
    <source>
        <dbReference type="ARBA" id="ARBA00022840"/>
    </source>
</evidence>
<evidence type="ECO:0000313" key="14">
    <source>
        <dbReference type="Proteomes" id="UP000542125"/>
    </source>
</evidence>
<evidence type="ECO:0000313" key="13">
    <source>
        <dbReference type="EMBL" id="NYE82774.1"/>
    </source>
</evidence>
<dbReference type="GO" id="GO:0006397">
    <property type="term" value="P:mRNA processing"/>
    <property type="evidence" value="ECO:0007669"/>
    <property type="project" value="UniProtKB-KW"/>
</dbReference>
<dbReference type="Pfam" id="PF12627">
    <property type="entry name" value="PolyA_pol_RNAbd"/>
    <property type="match status" value="1"/>
</dbReference>
<evidence type="ECO:0000256" key="1">
    <source>
        <dbReference type="ARBA" id="ARBA00022664"/>
    </source>
</evidence>
<feature type="active site" evidence="7">
    <location>
        <position position="77"/>
    </location>
</feature>
<dbReference type="Pfam" id="PF01743">
    <property type="entry name" value="PolyA_pol"/>
    <property type="match status" value="1"/>
</dbReference>
<dbReference type="GO" id="GO:0043633">
    <property type="term" value="P:polyadenylation-dependent RNA catabolic process"/>
    <property type="evidence" value="ECO:0007669"/>
    <property type="project" value="InterPro"/>
</dbReference>
<evidence type="ECO:0000256" key="8">
    <source>
        <dbReference type="RuleBase" id="RU003953"/>
    </source>
</evidence>
<evidence type="ECO:0000259" key="10">
    <source>
        <dbReference type="Pfam" id="PF01743"/>
    </source>
</evidence>
<comment type="function">
    <text evidence="7">Adds poly(A) tail to the 3' end of many RNAs, which usually targets these RNAs for decay. Plays a significant role in the global control of gene expression, through influencing the rate of transcript degradation, and in the general RNA quality control.</text>
</comment>
<dbReference type="SUPFAM" id="SSF81301">
    <property type="entry name" value="Nucleotidyltransferase"/>
    <property type="match status" value="1"/>
</dbReference>
<dbReference type="Gene3D" id="3.30.460.10">
    <property type="entry name" value="Beta Polymerase, domain 2"/>
    <property type="match status" value="1"/>
</dbReference>
<feature type="compositionally biased region" description="Low complexity" evidence="9">
    <location>
        <begin position="453"/>
        <end position="467"/>
    </location>
</feature>
<organism evidence="13 14">
    <name type="scientific">Pigmentiphaga litoralis</name>
    <dbReference type="NCBI Taxonomy" id="516702"/>
    <lineage>
        <taxon>Bacteria</taxon>
        <taxon>Pseudomonadati</taxon>
        <taxon>Pseudomonadota</taxon>
        <taxon>Betaproteobacteria</taxon>
        <taxon>Burkholderiales</taxon>
        <taxon>Alcaligenaceae</taxon>
        <taxon>Pigmentiphaga</taxon>
    </lineage>
</organism>
<dbReference type="GO" id="GO:0005524">
    <property type="term" value="F:ATP binding"/>
    <property type="evidence" value="ECO:0007669"/>
    <property type="project" value="UniProtKB-UniRule"/>
</dbReference>
<keyword evidence="14" id="KW-1185">Reference proteome</keyword>
<dbReference type="Gene3D" id="1.10.3090.10">
    <property type="entry name" value="cca-adding enzyme, domain 2"/>
    <property type="match status" value="1"/>
</dbReference>
<evidence type="ECO:0000256" key="7">
    <source>
        <dbReference type="HAMAP-Rule" id="MF_00957"/>
    </source>
</evidence>
<comment type="catalytic activity">
    <reaction evidence="7">
        <text>RNA(n) + ATP = RNA(n)-3'-adenine ribonucleotide + diphosphate</text>
        <dbReference type="Rhea" id="RHEA:11332"/>
        <dbReference type="Rhea" id="RHEA-COMP:14527"/>
        <dbReference type="Rhea" id="RHEA-COMP:17347"/>
        <dbReference type="ChEBI" id="CHEBI:30616"/>
        <dbReference type="ChEBI" id="CHEBI:33019"/>
        <dbReference type="ChEBI" id="CHEBI:140395"/>
        <dbReference type="ChEBI" id="CHEBI:173115"/>
        <dbReference type="EC" id="2.7.7.19"/>
    </reaction>
</comment>
<keyword evidence="2 7" id="KW-0808">Transferase</keyword>
<dbReference type="AlphaFoldDB" id="A0A7Y9IV35"/>
<dbReference type="InterPro" id="IPR010206">
    <property type="entry name" value="PolA_pol_I"/>
</dbReference>
<keyword evidence="1 7" id="KW-0507">mRNA processing</keyword>
<evidence type="ECO:0000256" key="9">
    <source>
        <dbReference type="SAM" id="MobiDB-lite"/>
    </source>
</evidence>
<dbReference type="EC" id="2.7.7.19" evidence="7"/>
<dbReference type="SUPFAM" id="SSF81891">
    <property type="entry name" value="Poly A polymerase C-terminal region-like"/>
    <property type="match status" value="1"/>
</dbReference>
<feature type="active site" evidence="7">
    <location>
        <position position="79"/>
    </location>
</feature>
<dbReference type="Proteomes" id="UP000542125">
    <property type="component" value="Unassembled WGS sequence"/>
</dbReference>
<dbReference type="GO" id="GO:0003723">
    <property type="term" value="F:RNA binding"/>
    <property type="evidence" value="ECO:0007669"/>
    <property type="project" value="UniProtKB-UniRule"/>
</dbReference>
<dbReference type="InterPro" id="IPR052191">
    <property type="entry name" value="tRNA_ntf/polyA_polymerase_I"/>
</dbReference>
<keyword evidence="4 7" id="KW-0067">ATP-binding</keyword>
<evidence type="ECO:0000259" key="11">
    <source>
        <dbReference type="Pfam" id="PF12626"/>
    </source>
</evidence>
<feature type="compositionally biased region" description="Basic residues" evidence="9">
    <location>
        <begin position="439"/>
        <end position="448"/>
    </location>
</feature>
<keyword evidence="13" id="KW-0548">Nucleotidyltransferase</keyword>
<keyword evidence="3 7" id="KW-0547">Nucleotide-binding</keyword>
<evidence type="ECO:0000256" key="2">
    <source>
        <dbReference type="ARBA" id="ARBA00022679"/>
    </source>
</evidence>
<proteinExistence type="inferred from homology"/>
<dbReference type="InterPro" id="IPR025866">
    <property type="entry name" value="PolyA_pol_arg_C_dom"/>
</dbReference>
<feature type="region of interest" description="Disordered" evidence="9">
    <location>
        <begin position="422"/>
        <end position="467"/>
    </location>
</feature>
<evidence type="ECO:0000256" key="5">
    <source>
        <dbReference type="ARBA" id="ARBA00022884"/>
    </source>
</evidence>
<name>A0A7Y9IV35_9BURK</name>
<sequence length="467" mass="52615">MIRKLISKLFSPRAARPILGVKRHAPLRVPQSQHGIDRRLVSRHAIKVCDTLHEAGFEAYIVGGAVRDLIAGAQPKDFDIATNATPEQIQPLFRRARIIGRRFRLVHVVFGQEIIETSTFRAASSVEQTTDEHGRILRDNVFGTLEEDAARRDFTLNALYYDPATEIVIDYHNGVADLKNRTVSIIGDAAKRYREDPVRMLRGMRFAAKLECTIAPATLAPIREMAGLIENVPASRLFDEMLKMLTCGHAMNCLRQLQKQGLHKGMLPLLDVVLDQPGGERFVELALERTDQRVRAGKSVSPSFLFAALLWQQVHVRWMQFREQGEVPMQALGLAVDSVLDDQTEKLAIQRRFVSDMREIWFMQPRFERRLGKTAWRMIEQPRFRAACDFLHLRAAAGEVDSDLAQWWMDLADADDSTRAAMLDDAARQPRPAGEASTKPRRKRRSNNKPRAESAGPDSGGAAPAAE</sequence>
<comment type="caution">
    <text evidence="13">The sequence shown here is derived from an EMBL/GenBank/DDBJ whole genome shotgun (WGS) entry which is preliminary data.</text>
</comment>
<feature type="active site" evidence="7">
    <location>
        <position position="153"/>
    </location>
</feature>